<dbReference type="InterPro" id="IPR000691">
    <property type="entry name" value="Prot_inh_I16_SSI"/>
</dbReference>
<evidence type="ECO:0000313" key="11">
    <source>
        <dbReference type="Proteomes" id="UP000249341"/>
    </source>
</evidence>
<reference evidence="10 11" key="1">
    <citation type="submission" date="2018-06" db="EMBL/GenBank/DDBJ databases">
        <title>Genomic Encyclopedia of Type Strains, Phase III (KMG-III): the genomes of soil and plant-associated and newly described type strains.</title>
        <authorList>
            <person name="Whitman W."/>
        </authorList>
    </citation>
    <scope>NUCLEOTIDE SEQUENCE [LARGE SCALE GENOMIC DNA]</scope>
    <source>
        <strain evidence="10 11">CGMCC 4.7090</strain>
    </source>
</reference>
<feature type="domain" description="Subtilisin inhibitor" evidence="9">
    <location>
        <begin position="37"/>
        <end position="117"/>
    </location>
</feature>
<dbReference type="Pfam" id="PF00720">
    <property type="entry name" value="SSI"/>
    <property type="match status" value="1"/>
</dbReference>
<accession>A0A327ZDZ1</accession>
<keyword evidence="11" id="KW-1185">Reference proteome</keyword>
<proteinExistence type="inferred from homology"/>
<dbReference type="GO" id="GO:0005576">
    <property type="term" value="C:extracellular region"/>
    <property type="evidence" value="ECO:0007669"/>
    <property type="project" value="UniProtKB-SubCell"/>
</dbReference>
<evidence type="ECO:0000256" key="7">
    <source>
        <dbReference type="ARBA" id="ARBA00023157"/>
    </source>
</evidence>
<organism evidence="10 11">
    <name type="scientific">Actinoplanes lutulentus</name>
    <dbReference type="NCBI Taxonomy" id="1287878"/>
    <lineage>
        <taxon>Bacteria</taxon>
        <taxon>Bacillati</taxon>
        <taxon>Actinomycetota</taxon>
        <taxon>Actinomycetes</taxon>
        <taxon>Micromonosporales</taxon>
        <taxon>Micromonosporaceae</taxon>
        <taxon>Actinoplanes</taxon>
    </lineage>
</organism>
<dbReference type="InterPro" id="IPR020054">
    <property type="entry name" value="Prot_inh_SSI_I16_CS"/>
</dbReference>
<keyword evidence="6 8" id="KW-0722">Serine protease inhibitor</keyword>
<gene>
    <name evidence="10" type="ORF">B0I29_10487</name>
</gene>
<sequence length="131" mass="13645">MIQAVLGLVVAGAAILGGGPGPRPEAGSYGLPEGSDLTLTYMAKAGFASAVKLSCDPVGGGHPKGAEACALLRKIDADPARLPAGDRMCILLYQPVTAELKGVWQGRDVSWRHTYGNTCEMNRATGVLFQF</sequence>
<evidence type="ECO:0000313" key="10">
    <source>
        <dbReference type="EMBL" id="RAK39550.1"/>
    </source>
</evidence>
<evidence type="ECO:0000256" key="8">
    <source>
        <dbReference type="RuleBase" id="RU003471"/>
    </source>
</evidence>
<dbReference type="InterPro" id="IPR036819">
    <property type="entry name" value="Subtilisin_inhibitor-like_sf"/>
</dbReference>
<dbReference type="OrthoDB" id="4567948at2"/>
<dbReference type="AlphaFoldDB" id="A0A327ZDZ1"/>
<evidence type="ECO:0000256" key="3">
    <source>
        <dbReference type="ARBA" id="ARBA00011738"/>
    </source>
</evidence>
<dbReference type="EMBL" id="QLMJ01000004">
    <property type="protein sequence ID" value="RAK39550.1"/>
    <property type="molecule type" value="Genomic_DNA"/>
</dbReference>
<comment type="caution">
    <text evidence="10">The sequence shown here is derived from an EMBL/GenBank/DDBJ whole genome shotgun (WGS) entry which is preliminary data.</text>
</comment>
<evidence type="ECO:0000256" key="5">
    <source>
        <dbReference type="ARBA" id="ARBA00022690"/>
    </source>
</evidence>
<evidence type="ECO:0000256" key="2">
    <source>
        <dbReference type="ARBA" id="ARBA00010472"/>
    </source>
</evidence>
<name>A0A327ZDZ1_9ACTN</name>
<dbReference type="PRINTS" id="PR00294">
    <property type="entry name" value="SSBTLNINHBTR"/>
</dbReference>
<dbReference type="Gene3D" id="3.30.350.10">
    <property type="entry name" value="Subtilisin inhibitor-like"/>
    <property type="match status" value="1"/>
</dbReference>
<protein>
    <submittedName>
        <fullName evidence="10">Subtilisin inhibitor-like</fullName>
    </submittedName>
</protein>
<comment type="subunit">
    <text evidence="3">Homodimer.</text>
</comment>
<dbReference type="SUPFAM" id="SSF55399">
    <property type="entry name" value="Subtilisin inhibitor"/>
    <property type="match status" value="1"/>
</dbReference>
<keyword evidence="5 8" id="KW-0646">Protease inhibitor</keyword>
<dbReference type="PROSITE" id="PS00999">
    <property type="entry name" value="SSI"/>
    <property type="match status" value="1"/>
</dbReference>
<evidence type="ECO:0000256" key="1">
    <source>
        <dbReference type="ARBA" id="ARBA00004613"/>
    </source>
</evidence>
<evidence type="ECO:0000256" key="6">
    <source>
        <dbReference type="ARBA" id="ARBA00022900"/>
    </source>
</evidence>
<comment type="similarity">
    <text evidence="2 8">Belongs to the protease inhibitor I16 (SSI) family.</text>
</comment>
<dbReference type="InterPro" id="IPR023549">
    <property type="entry name" value="Subtilisin_inhibitor"/>
</dbReference>
<dbReference type="Proteomes" id="UP000249341">
    <property type="component" value="Unassembled WGS sequence"/>
</dbReference>
<evidence type="ECO:0000259" key="9">
    <source>
        <dbReference type="Pfam" id="PF00720"/>
    </source>
</evidence>
<comment type="subcellular location">
    <subcellularLocation>
        <location evidence="1">Secreted</location>
    </subcellularLocation>
</comment>
<dbReference type="GO" id="GO:0004867">
    <property type="term" value="F:serine-type endopeptidase inhibitor activity"/>
    <property type="evidence" value="ECO:0007669"/>
    <property type="project" value="UniProtKB-KW"/>
</dbReference>
<evidence type="ECO:0000256" key="4">
    <source>
        <dbReference type="ARBA" id="ARBA00022525"/>
    </source>
</evidence>
<dbReference type="RefSeq" id="WP_111648780.1">
    <property type="nucleotide sequence ID" value="NZ_JACHWI010000001.1"/>
</dbReference>
<keyword evidence="4" id="KW-0964">Secreted</keyword>
<keyword evidence="7" id="KW-1015">Disulfide bond</keyword>